<dbReference type="EMBL" id="CP102774">
    <property type="protein sequence ID" value="UZF88274.1"/>
    <property type="molecule type" value="Genomic_DNA"/>
</dbReference>
<proteinExistence type="predicted"/>
<dbReference type="AlphaFoldDB" id="A0A9E8CQI3"/>
<evidence type="ECO:0000313" key="3">
    <source>
        <dbReference type="EMBL" id="UZF88274.1"/>
    </source>
</evidence>
<dbReference type="SUPFAM" id="SSF52218">
    <property type="entry name" value="Flavoproteins"/>
    <property type="match status" value="1"/>
</dbReference>
<sequence>MEGCCLPLRLRQSPDDCRAILLKANDPKTMMQSPADRMSLSSVALETTPAEPTCLLVIAHPRLDRSVVNARLAKTAGERPEIEIHDLYQAYPDYQIDVAAEQERLLRHKVIGVQFPLFWYSVPALLKEWFDLVWLHRFAYGGHAPRLAGKTLFCAASTGGDERSYCEGGRNGYSVEEFLRPLERTAALCQMRWAAPHLLHDAPRLREEPLEQAAQGYGRYLDNLMRETVI</sequence>
<dbReference type="InterPro" id="IPR029039">
    <property type="entry name" value="Flavoprotein-like_sf"/>
</dbReference>
<protein>
    <submittedName>
        <fullName evidence="3">NAD(P)H-dependent oxidoreductase</fullName>
    </submittedName>
</protein>
<evidence type="ECO:0000259" key="2">
    <source>
        <dbReference type="Pfam" id="PF02525"/>
    </source>
</evidence>
<dbReference type="InterPro" id="IPR046980">
    <property type="entry name" value="KefG/KefF"/>
</dbReference>
<accession>A0A9E8CQI3</accession>
<feature type="domain" description="Flavodoxin-like fold" evidence="2">
    <location>
        <begin position="54"/>
        <end position="220"/>
    </location>
</feature>
<name>A0A9E8CQI3_9HYPH</name>
<reference evidence="3" key="1">
    <citation type="submission" date="2022-08" db="EMBL/GenBank/DDBJ databases">
        <title>Complete Genome Sequences of 2 Bosea sp. soil isolates.</title>
        <authorList>
            <person name="Alvarez Arevalo M."/>
            <person name="Sterndorff E.B."/>
            <person name="Faurdal D."/>
            <person name="Joergensen T.S."/>
            <person name="Weber T."/>
        </authorList>
    </citation>
    <scope>NUCLEOTIDE SEQUENCE</scope>
    <source>
        <strain evidence="3">NBC_00436</strain>
    </source>
</reference>
<evidence type="ECO:0000256" key="1">
    <source>
        <dbReference type="ARBA" id="ARBA00023002"/>
    </source>
</evidence>
<dbReference type="Pfam" id="PF02525">
    <property type="entry name" value="Flavodoxin_2"/>
    <property type="match status" value="1"/>
</dbReference>
<dbReference type="GO" id="GO:0010181">
    <property type="term" value="F:FMN binding"/>
    <property type="evidence" value="ECO:0007669"/>
    <property type="project" value="TreeGrafter"/>
</dbReference>
<dbReference type="GO" id="GO:0009055">
    <property type="term" value="F:electron transfer activity"/>
    <property type="evidence" value="ECO:0007669"/>
    <property type="project" value="TreeGrafter"/>
</dbReference>
<dbReference type="PANTHER" id="PTHR47307">
    <property type="entry name" value="GLUTATHIONE-REGULATED POTASSIUM-EFFLUX SYSTEM ANCILLARY PROTEIN KEFG"/>
    <property type="match status" value="1"/>
</dbReference>
<keyword evidence="1" id="KW-0560">Oxidoreductase</keyword>
<dbReference type="InterPro" id="IPR003680">
    <property type="entry name" value="Flavodoxin_fold"/>
</dbReference>
<organism evidence="3">
    <name type="scientific">Bosea sp. NBC_00436</name>
    <dbReference type="NCBI Taxonomy" id="2969620"/>
    <lineage>
        <taxon>Bacteria</taxon>
        <taxon>Pseudomonadati</taxon>
        <taxon>Pseudomonadota</taxon>
        <taxon>Alphaproteobacteria</taxon>
        <taxon>Hyphomicrobiales</taxon>
        <taxon>Boseaceae</taxon>
        <taxon>Bosea</taxon>
    </lineage>
</organism>
<gene>
    <name evidence="3" type="ORF">NWE54_05670</name>
</gene>
<dbReference type="PANTHER" id="PTHR47307:SF1">
    <property type="entry name" value="GLUTATHIONE-REGULATED POTASSIUM-EFFLUX SYSTEM ANCILLARY PROTEIN KEFG"/>
    <property type="match status" value="1"/>
</dbReference>
<dbReference type="Gene3D" id="3.40.50.360">
    <property type="match status" value="1"/>
</dbReference>
<dbReference type="GO" id="GO:0003955">
    <property type="term" value="F:NAD(P)H dehydrogenase (quinone) activity"/>
    <property type="evidence" value="ECO:0007669"/>
    <property type="project" value="TreeGrafter"/>
</dbReference>